<evidence type="ECO:0000313" key="6">
    <source>
        <dbReference type="EMBL" id="EFH87690.1"/>
    </source>
</evidence>
<evidence type="ECO:0000256" key="2">
    <source>
        <dbReference type="ARBA" id="ARBA00022737"/>
    </source>
</evidence>
<dbReference type="PROSITE" id="PS50082">
    <property type="entry name" value="WD_REPEATS_2"/>
    <property type="match status" value="1"/>
</dbReference>
<proteinExistence type="predicted"/>
<keyword evidence="5" id="KW-1133">Transmembrane helix</keyword>
<feature type="transmembrane region" description="Helical" evidence="5">
    <location>
        <begin position="104"/>
        <end position="126"/>
    </location>
</feature>
<accession>D6TQM3</accession>
<dbReference type="Pfam" id="PF00400">
    <property type="entry name" value="WD40"/>
    <property type="match status" value="3"/>
</dbReference>
<feature type="repeat" description="WD" evidence="3">
    <location>
        <begin position="321"/>
        <end position="364"/>
    </location>
</feature>
<dbReference type="RefSeq" id="WP_007913060.1">
    <property type="nucleotide sequence ID" value="NZ_ADVG01000002.1"/>
</dbReference>
<dbReference type="Gene3D" id="2.130.10.10">
    <property type="entry name" value="YVTN repeat-like/Quinoprotein amine dehydrogenase"/>
    <property type="match status" value="3"/>
</dbReference>
<dbReference type="PANTHER" id="PTHR19848">
    <property type="entry name" value="WD40 REPEAT PROTEIN"/>
    <property type="match status" value="1"/>
</dbReference>
<dbReference type="STRING" id="485913.Krac_9034"/>
<dbReference type="SUPFAM" id="SSF50998">
    <property type="entry name" value="Quinoprotein alcohol dehydrogenase-like"/>
    <property type="match status" value="1"/>
</dbReference>
<evidence type="ECO:0000256" key="1">
    <source>
        <dbReference type="ARBA" id="ARBA00022574"/>
    </source>
</evidence>
<dbReference type="AlphaFoldDB" id="D6TQM3"/>
<name>D6TQM3_KTERA</name>
<dbReference type="InterPro" id="IPR011047">
    <property type="entry name" value="Quinoprotein_ADH-like_sf"/>
</dbReference>
<dbReference type="SMART" id="SM00320">
    <property type="entry name" value="WD40"/>
    <property type="match status" value="6"/>
</dbReference>
<evidence type="ECO:0000256" key="5">
    <source>
        <dbReference type="SAM" id="Phobius"/>
    </source>
</evidence>
<dbReference type="InterPro" id="IPR001680">
    <property type="entry name" value="WD40_rpt"/>
</dbReference>
<dbReference type="InParanoid" id="D6TQM3"/>
<dbReference type="PANTHER" id="PTHR19848:SF8">
    <property type="entry name" value="F-BOX AND WD REPEAT DOMAIN CONTAINING 7"/>
    <property type="match status" value="1"/>
</dbReference>
<dbReference type="InterPro" id="IPR015943">
    <property type="entry name" value="WD40/YVTN_repeat-like_dom_sf"/>
</dbReference>
<protein>
    <submittedName>
        <fullName evidence="6">WD40 repeat, subgroup</fullName>
    </submittedName>
</protein>
<evidence type="ECO:0000256" key="4">
    <source>
        <dbReference type="SAM" id="MobiDB-lite"/>
    </source>
</evidence>
<reference evidence="6 7" key="1">
    <citation type="journal article" date="2011" name="Stand. Genomic Sci.">
        <title>Non-contiguous finished genome sequence and contextual data of the filamentous soil bacterium Ktedonobacter racemifer type strain (SOSP1-21).</title>
        <authorList>
            <person name="Chang Y.J."/>
            <person name="Land M."/>
            <person name="Hauser L."/>
            <person name="Chertkov O."/>
            <person name="Del Rio T.G."/>
            <person name="Nolan M."/>
            <person name="Copeland A."/>
            <person name="Tice H."/>
            <person name="Cheng J.F."/>
            <person name="Lucas S."/>
            <person name="Han C."/>
            <person name="Goodwin L."/>
            <person name="Pitluck S."/>
            <person name="Ivanova N."/>
            <person name="Ovchinikova G."/>
            <person name="Pati A."/>
            <person name="Chen A."/>
            <person name="Palaniappan K."/>
            <person name="Mavromatis K."/>
            <person name="Liolios K."/>
            <person name="Brettin T."/>
            <person name="Fiebig A."/>
            <person name="Rohde M."/>
            <person name="Abt B."/>
            <person name="Goker M."/>
            <person name="Detter J.C."/>
            <person name="Woyke T."/>
            <person name="Bristow J."/>
            <person name="Eisen J.A."/>
            <person name="Markowitz V."/>
            <person name="Hugenholtz P."/>
            <person name="Kyrpides N.C."/>
            <person name="Klenk H.P."/>
            <person name="Lapidus A."/>
        </authorList>
    </citation>
    <scope>NUCLEOTIDE SEQUENCE [LARGE SCALE GENOMIC DNA]</scope>
    <source>
        <strain evidence="7">DSM 44963</strain>
    </source>
</reference>
<dbReference type="OrthoDB" id="166108at2"/>
<gene>
    <name evidence="6" type="ORF">Krac_9034</name>
</gene>
<keyword evidence="2" id="KW-0677">Repeat</keyword>
<sequence>MATSNEHFNAKDIDTQIEQSLAQAQSNEPNAQLVADLRQLHQADAQADTQSLNYAWQHIRARSRSQRSLDNEGKVIPMHIPSSRTPDKTQGGPRQQRFASTRRAFTLIAAVLVAALVVGSLLTVLYRARSAQGGNVTLPHSTVIPKATNQPTQVHPGKVVYTHKEKDSIIIGLQWSPDGKHIALAGNDVRIWDATTGKNEVTYHPTGGGRTPVQNIAWAPDGSQRLAVATNNVQIIDANTGKALITGPNQSTAHIGNLLTSLLTPLTSHSAGTASITGLAWSPDGKYIASSLNDPISESQNPQDHPILIWDSKTGAVVKTLIGHTADAYHVVWSPDGKYLASFSQNWDETVRVWNAKTGQLVYTVHAVGYGTMNELAWSPDSQYLAVSMSVQIGNNTVGEIKNKYQVQIWQALTGKPVLTYTLHSPNDIVQYLAWSHDGTRIATVENETQTISSGSNKGQQIVVNNVEIWNPLTGKTLFTYQERSGDMRVVTWSPDDTLIATASMSVSTLPPDKKANNATINVKVWEAPAK</sequence>
<dbReference type="EMBL" id="ADVG01000002">
    <property type="protein sequence ID" value="EFH87690.1"/>
    <property type="molecule type" value="Genomic_DNA"/>
</dbReference>
<dbReference type="Proteomes" id="UP000004508">
    <property type="component" value="Unassembled WGS sequence"/>
</dbReference>
<feature type="region of interest" description="Disordered" evidence="4">
    <location>
        <begin position="62"/>
        <end position="97"/>
    </location>
</feature>
<keyword evidence="1 3" id="KW-0853">WD repeat</keyword>
<dbReference type="eggNOG" id="COG2319">
    <property type="taxonomic scope" value="Bacteria"/>
</dbReference>
<evidence type="ECO:0000313" key="7">
    <source>
        <dbReference type="Proteomes" id="UP000004508"/>
    </source>
</evidence>
<keyword evidence="5" id="KW-0812">Transmembrane</keyword>
<evidence type="ECO:0000256" key="3">
    <source>
        <dbReference type="PROSITE-ProRule" id="PRU00221"/>
    </source>
</evidence>
<keyword evidence="5" id="KW-0472">Membrane</keyword>
<organism evidence="6 7">
    <name type="scientific">Ktedonobacter racemifer DSM 44963</name>
    <dbReference type="NCBI Taxonomy" id="485913"/>
    <lineage>
        <taxon>Bacteria</taxon>
        <taxon>Bacillati</taxon>
        <taxon>Chloroflexota</taxon>
        <taxon>Ktedonobacteria</taxon>
        <taxon>Ktedonobacterales</taxon>
        <taxon>Ktedonobacteraceae</taxon>
        <taxon>Ktedonobacter</taxon>
    </lineage>
</organism>
<comment type="caution">
    <text evidence="6">The sequence shown here is derived from an EMBL/GenBank/DDBJ whole genome shotgun (WGS) entry which is preliminary data.</text>
</comment>
<keyword evidence="7" id="KW-1185">Reference proteome</keyword>